<evidence type="ECO:0000256" key="1">
    <source>
        <dbReference type="SAM" id="Phobius"/>
    </source>
</evidence>
<accession>A0ABV9MKS2</accession>
<feature type="transmembrane region" description="Helical" evidence="1">
    <location>
        <begin position="12"/>
        <end position="34"/>
    </location>
</feature>
<sequence length="248" mass="28190">MNFEWFKNLDSSLWGDAASLLTAILAFIAIFPSIREYKRQGQVKKDTEERESRQHAAQLSAWIACEQLPYVKKLNEQNPSTKAAKKQKWGIIFHNASHHTFNSVKIYVTWPTPVSLVPETPKNAKEKILAEIRTLPPGDTFIHKFRPQEALEICRKRNNDSTGFYFAFPELISSVSGRFSPANVTNIIIDKITFIDNQGQQWLLDGHNLLTKMESGSGAKTRKVRSTADQVIDSEYSRSFDASPEMNV</sequence>
<dbReference type="RefSeq" id="WP_346058821.1">
    <property type="nucleotide sequence ID" value="NZ_BAAAVQ010000006.1"/>
</dbReference>
<evidence type="ECO:0000313" key="2">
    <source>
        <dbReference type="EMBL" id="MFC4715599.1"/>
    </source>
</evidence>
<proteinExistence type="predicted"/>
<comment type="caution">
    <text evidence="2">The sequence shown here is derived from an EMBL/GenBank/DDBJ whole genome shotgun (WGS) entry which is preliminary data.</text>
</comment>
<protein>
    <submittedName>
        <fullName evidence="2">Uncharacterized protein</fullName>
    </submittedName>
</protein>
<evidence type="ECO:0000313" key="3">
    <source>
        <dbReference type="Proteomes" id="UP001595884"/>
    </source>
</evidence>
<gene>
    <name evidence="2" type="ORF">ACFO7V_05540</name>
</gene>
<keyword evidence="1" id="KW-0812">Transmembrane</keyword>
<reference evidence="3" key="1">
    <citation type="journal article" date="2019" name="Int. J. Syst. Evol. Microbiol.">
        <title>The Global Catalogue of Microorganisms (GCM) 10K type strain sequencing project: providing services to taxonomists for standard genome sequencing and annotation.</title>
        <authorList>
            <consortium name="The Broad Institute Genomics Platform"/>
            <consortium name="The Broad Institute Genome Sequencing Center for Infectious Disease"/>
            <person name="Wu L."/>
            <person name="Ma J."/>
        </authorList>
    </citation>
    <scope>NUCLEOTIDE SEQUENCE [LARGE SCALE GENOMIC DNA]</scope>
    <source>
        <strain evidence="3">CGMCC 1.12849</strain>
    </source>
</reference>
<dbReference type="EMBL" id="JBHSHE010000021">
    <property type="protein sequence ID" value="MFC4715599.1"/>
    <property type="molecule type" value="Genomic_DNA"/>
</dbReference>
<keyword evidence="1" id="KW-1133">Transmembrane helix</keyword>
<keyword evidence="3" id="KW-1185">Reference proteome</keyword>
<organism evidence="2 3">
    <name type="scientific">Glutamicibacter bergerei</name>
    <dbReference type="NCBI Taxonomy" id="256702"/>
    <lineage>
        <taxon>Bacteria</taxon>
        <taxon>Bacillati</taxon>
        <taxon>Actinomycetota</taxon>
        <taxon>Actinomycetes</taxon>
        <taxon>Micrococcales</taxon>
        <taxon>Micrococcaceae</taxon>
        <taxon>Glutamicibacter</taxon>
    </lineage>
</organism>
<keyword evidence="1" id="KW-0472">Membrane</keyword>
<name>A0ABV9MKS2_9MICC</name>
<dbReference type="Proteomes" id="UP001595884">
    <property type="component" value="Unassembled WGS sequence"/>
</dbReference>